<dbReference type="SMART" id="SM00345">
    <property type="entry name" value="HTH_GNTR"/>
    <property type="match status" value="1"/>
</dbReference>
<reference evidence="5 6" key="1">
    <citation type="submission" date="2018-10" db="EMBL/GenBank/DDBJ databases">
        <title>Robbsia sp. DHC34, isolated from soil.</title>
        <authorList>
            <person name="Gao Z.-H."/>
            <person name="Qiu L.-H."/>
        </authorList>
    </citation>
    <scope>NUCLEOTIDE SEQUENCE [LARGE SCALE GENOMIC DNA]</scope>
    <source>
        <strain evidence="5 6">DHC34</strain>
    </source>
</reference>
<keyword evidence="1" id="KW-0805">Transcription regulation</keyword>
<dbReference type="InterPro" id="IPR036388">
    <property type="entry name" value="WH-like_DNA-bd_sf"/>
</dbReference>
<dbReference type="PRINTS" id="PR00035">
    <property type="entry name" value="HTHGNTR"/>
</dbReference>
<dbReference type="Pfam" id="PF00392">
    <property type="entry name" value="GntR"/>
    <property type="match status" value="1"/>
</dbReference>
<dbReference type="GO" id="GO:0003700">
    <property type="term" value="F:DNA-binding transcription factor activity"/>
    <property type="evidence" value="ECO:0007669"/>
    <property type="project" value="InterPro"/>
</dbReference>
<proteinExistence type="predicted"/>
<evidence type="ECO:0000313" key="5">
    <source>
        <dbReference type="EMBL" id="RKP56658.1"/>
    </source>
</evidence>
<dbReference type="SUPFAM" id="SSF48008">
    <property type="entry name" value="GntR ligand-binding domain-like"/>
    <property type="match status" value="1"/>
</dbReference>
<dbReference type="InterPro" id="IPR000524">
    <property type="entry name" value="Tscrpt_reg_HTH_GntR"/>
</dbReference>
<gene>
    <name evidence="5" type="ORF">D7S86_09945</name>
</gene>
<dbReference type="CDD" id="cd07377">
    <property type="entry name" value="WHTH_GntR"/>
    <property type="match status" value="1"/>
</dbReference>
<dbReference type="PANTHER" id="PTHR43537:SF50">
    <property type="entry name" value="TRANSCRIPTIONAL REGULATORY PROTEIN"/>
    <property type="match status" value="1"/>
</dbReference>
<dbReference type="Gene3D" id="1.10.10.10">
    <property type="entry name" value="Winged helix-like DNA-binding domain superfamily/Winged helix DNA-binding domain"/>
    <property type="match status" value="1"/>
</dbReference>
<accession>A0A494Y3R5</accession>
<keyword evidence="3" id="KW-0804">Transcription</keyword>
<evidence type="ECO:0000259" key="4">
    <source>
        <dbReference type="PROSITE" id="PS50949"/>
    </source>
</evidence>
<evidence type="ECO:0000313" key="6">
    <source>
        <dbReference type="Proteomes" id="UP000270342"/>
    </source>
</evidence>
<evidence type="ECO:0000256" key="1">
    <source>
        <dbReference type="ARBA" id="ARBA00023015"/>
    </source>
</evidence>
<dbReference type="SUPFAM" id="SSF46785">
    <property type="entry name" value="Winged helix' DNA-binding domain"/>
    <property type="match status" value="1"/>
</dbReference>
<dbReference type="AlphaFoldDB" id="A0A494Y3R5"/>
<feature type="domain" description="HTH gntR-type" evidence="4">
    <location>
        <begin position="35"/>
        <end position="102"/>
    </location>
</feature>
<dbReference type="InterPro" id="IPR011711">
    <property type="entry name" value="GntR_C"/>
</dbReference>
<dbReference type="RefSeq" id="WP_121085870.1">
    <property type="nucleotide sequence ID" value="NZ_RBZU01000003.1"/>
</dbReference>
<dbReference type="InterPro" id="IPR008920">
    <property type="entry name" value="TF_FadR/GntR_C"/>
</dbReference>
<keyword evidence="2" id="KW-0238">DNA-binding</keyword>
<dbReference type="GO" id="GO:0003677">
    <property type="term" value="F:DNA binding"/>
    <property type="evidence" value="ECO:0007669"/>
    <property type="project" value="UniProtKB-KW"/>
</dbReference>
<evidence type="ECO:0000256" key="2">
    <source>
        <dbReference type="ARBA" id="ARBA00023125"/>
    </source>
</evidence>
<dbReference type="OrthoDB" id="8680857at2"/>
<dbReference type="Gene3D" id="1.20.120.530">
    <property type="entry name" value="GntR ligand-binding domain-like"/>
    <property type="match status" value="1"/>
</dbReference>
<dbReference type="SMART" id="SM00895">
    <property type="entry name" value="FCD"/>
    <property type="match status" value="1"/>
</dbReference>
<dbReference type="Pfam" id="PF07729">
    <property type="entry name" value="FCD"/>
    <property type="match status" value="1"/>
</dbReference>
<dbReference type="PANTHER" id="PTHR43537">
    <property type="entry name" value="TRANSCRIPTIONAL REGULATOR, GNTR FAMILY"/>
    <property type="match status" value="1"/>
</dbReference>
<keyword evidence="6" id="KW-1185">Reference proteome</keyword>
<evidence type="ECO:0000256" key="3">
    <source>
        <dbReference type="ARBA" id="ARBA00023163"/>
    </source>
</evidence>
<protein>
    <submittedName>
        <fullName evidence="5">GntR family transcriptional regulator</fullName>
    </submittedName>
</protein>
<comment type="caution">
    <text evidence="5">The sequence shown here is derived from an EMBL/GenBank/DDBJ whole genome shotgun (WGS) entry which is preliminary data.</text>
</comment>
<dbReference type="Proteomes" id="UP000270342">
    <property type="component" value="Unassembled WGS sequence"/>
</dbReference>
<dbReference type="EMBL" id="RBZU01000003">
    <property type="protein sequence ID" value="RKP56658.1"/>
    <property type="molecule type" value="Genomic_DNA"/>
</dbReference>
<organism evidence="5 6">
    <name type="scientific">Pararobbsia silviterrae</name>
    <dbReference type="NCBI Taxonomy" id="1792498"/>
    <lineage>
        <taxon>Bacteria</taxon>
        <taxon>Pseudomonadati</taxon>
        <taxon>Pseudomonadota</taxon>
        <taxon>Betaproteobacteria</taxon>
        <taxon>Burkholderiales</taxon>
        <taxon>Burkholderiaceae</taxon>
        <taxon>Pararobbsia</taxon>
    </lineage>
</organism>
<dbReference type="InterPro" id="IPR036390">
    <property type="entry name" value="WH_DNA-bd_sf"/>
</dbReference>
<name>A0A494Y3R5_9BURK</name>
<dbReference type="PROSITE" id="PS50949">
    <property type="entry name" value="HTH_GNTR"/>
    <property type="match status" value="1"/>
</dbReference>
<sequence>MTENGIQNPNLKGVSKTAEFEAALEGIRGVTIERPVLHAAVTKTLRKLIVEGTLPPGTRLNERDLCASLGVSRTPLREALKALAAEGLIEHQPNRGAVVPVLSEADIIDAFDLLGCLEGFAGELACSKITAEQLTDIKSLHASMVACYARVDLPGYYALNQQIHERINEIAGNSTLRQTYQSVNRRLQALRFRSNHDSKKWQRAVSDHEKMIAALEARDGAMMSAILRSHLNEKKEAVLAAMRTVAAA</sequence>